<dbReference type="Gene3D" id="3.90.220.20">
    <property type="entry name" value="DNA methylase specificity domains"/>
    <property type="match status" value="1"/>
</dbReference>
<dbReference type="RefSeq" id="WP_132691551.1">
    <property type="nucleotide sequence ID" value="NZ_SMFT01000004.1"/>
</dbReference>
<evidence type="ECO:0000256" key="2">
    <source>
        <dbReference type="ARBA" id="ARBA00022747"/>
    </source>
</evidence>
<dbReference type="GO" id="GO:0003677">
    <property type="term" value="F:DNA binding"/>
    <property type="evidence" value="ECO:0007669"/>
    <property type="project" value="UniProtKB-KW"/>
</dbReference>
<organism evidence="5 6">
    <name type="scientific">Volucribacter psittacicida</name>
    <dbReference type="NCBI Taxonomy" id="203482"/>
    <lineage>
        <taxon>Bacteria</taxon>
        <taxon>Pseudomonadati</taxon>
        <taxon>Pseudomonadota</taxon>
        <taxon>Gammaproteobacteria</taxon>
        <taxon>Pasteurellales</taxon>
        <taxon>Pasteurellaceae</taxon>
        <taxon>Volucribacter</taxon>
    </lineage>
</organism>
<gene>
    <name evidence="5" type="ORF">EV694_1765</name>
</gene>
<feature type="domain" description="Type I restriction modification DNA specificity" evidence="4">
    <location>
        <begin position="5"/>
        <end position="172"/>
    </location>
</feature>
<dbReference type="GO" id="GO:0009307">
    <property type="term" value="P:DNA restriction-modification system"/>
    <property type="evidence" value="ECO:0007669"/>
    <property type="project" value="UniProtKB-KW"/>
</dbReference>
<proteinExistence type="inferred from homology"/>
<name>A0A4R1FRL4_9PAST</name>
<keyword evidence="3" id="KW-0238">DNA-binding</keyword>
<dbReference type="AlphaFoldDB" id="A0A4R1FRL4"/>
<dbReference type="InterPro" id="IPR000055">
    <property type="entry name" value="Restrct_endonuc_typeI_TRD"/>
</dbReference>
<evidence type="ECO:0000256" key="3">
    <source>
        <dbReference type="ARBA" id="ARBA00023125"/>
    </source>
</evidence>
<evidence type="ECO:0000313" key="5">
    <source>
        <dbReference type="EMBL" id="TCJ96212.1"/>
    </source>
</evidence>
<dbReference type="Proteomes" id="UP000294702">
    <property type="component" value="Unassembled WGS sequence"/>
</dbReference>
<sequence length="382" mass="43077">MLNSVKWEEFELEKLFIIENTLSFNKDKLTTGDEYDYVTRTSQNQGILQTTGFVNTENINPAGNWSLGLLQMDFFYRNKPWYAGQFVRKITPKIVLPPKTINFFSSILNKQKPILLSVLVRDVDDVFRNIKIKLPVKKSNNNMEGNIGEIIDFDFMQSFVAELEAQRVAELEAQRVAELEAYLLKTGLSNYTLTEKEMQVIDNINNSTLGGGKWQSFNLKQLFGSATRGKRLKSDDRIVGNLPFVTAGEANTGISAFIGNPVHIFNANTVTIDMFGSAKYRNYDYGADDHIAVVHTESLPPLATMFIASAIHKASYFSGKFSYSRNFYAKDADELTISLPCKSGKPDYDYMAAVMSAVQKLVIKEVVDYSDKKMKAYCSCVD</sequence>
<feature type="domain" description="Type I restriction modification DNA specificity" evidence="4">
    <location>
        <begin position="213"/>
        <end position="351"/>
    </location>
</feature>
<dbReference type="EMBL" id="SMFT01000004">
    <property type="protein sequence ID" value="TCJ96212.1"/>
    <property type="molecule type" value="Genomic_DNA"/>
</dbReference>
<evidence type="ECO:0000259" key="4">
    <source>
        <dbReference type="Pfam" id="PF01420"/>
    </source>
</evidence>
<dbReference type="Pfam" id="PF01420">
    <property type="entry name" value="Methylase_S"/>
    <property type="match status" value="2"/>
</dbReference>
<comment type="caution">
    <text evidence="5">The sequence shown here is derived from an EMBL/GenBank/DDBJ whole genome shotgun (WGS) entry which is preliminary data.</text>
</comment>
<dbReference type="SUPFAM" id="SSF116734">
    <property type="entry name" value="DNA methylase specificity domain"/>
    <property type="match status" value="1"/>
</dbReference>
<accession>A0A4R1FRL4</accession>
<evidence type="ECO:0000313" key="6">
    <source>
        <dbReference type="Proteomes" id="UP000294702"/>
    </source>
</evidence>
<reference evidence="5 6" key="1">
    <citation type="submission" date="2019-03" db="EMBL/GenBank/DDBJ databases">
        <title>Genomic Encyclopedia of Type Strains, Phase IV (KMG-IV): sequencing the most valuable type-strain genomes for metagenomic binning, comparative biology and taxonomic classification.</title>
        <authorList>
            <person name="Goeker M."/>
        </authorList>
    </citation>
    <scope>NUCLEOTIDE SEQUENCE [LARGE SCALE GENOMIC DNA]</scope>
    <source>
        <strain evidence="5 6">DSM 15534</strain>
    </source>
</reference>
<evidence type="ECO:0000256" key="1">
    <source>
        <dbReference type="ARBA" id="ARBA00010923"/>
    </source>
</evidence>
<keyword evidence="6" id="KW-1185">Reference proteome</keyword>
<dbReference type="OrthoDB" id="1100212at2"/>
<dbReference type="InterPro" id="IPR044946">
    <property type="entry name" value="Restrct_endonuc_typeI_TRD_sf"/>
</dbReference>
<comment type="similarity">
    <text evidence="1">Belongs to the type-I restriction system S methylase family.</text>
</comment>
<protein>
    <submittedName>
        <fullName evidence="5">Type I restriction modification DNA specificity protein</fullName>
    </submittedName>
</protein>
<keyword evidence="2" id="KW-0680">Restriction system</keyword>